<sequence length="152" mass="16789">MGDHSLSNAQGIEQGLKIMKASTSYSAVIFLDDPDEQVTLGFIVEEKGKMLDGPSNPPKPIRRVNLIVKRDPVNSESDEENLSVPKTQSKKLHVESDNEDEHSLDEIEKIIEKKEEKSAKSKASNHLFKTGASSHRGHRGSSGKISTRRKVA</sequence>
<reference evidence="2 3" key="1">
    <citation type="journal article" date="2019" name="Nat. Ecol. Evol.">
        <title>Megaphylogeny resolves global patterns of mushroom evolution.</title>
        <authorList>
            <person name="Varga T."/>
            <person name="Krizsan K."/>
            <person name="Foldi C."/>
            <person name="Dima B."/>
            <person name="Sanchez-Garcia M."/>
            <person name="Sanchez-Ramirez S."/>
            <person name="Szollosi G.J."/>
            <person name="Szarkandi J.G."/>
            <person name="Papp V."/>
            <person name="Albert L."/>
            <person name="Andreopoulos W."/>
            <person name="Angelini C."/>
            <person name="Antonin V."/>
            <person name="Barry K.W."/>
            <person name="Bougher N.L."/>
            <person name="Buchanan P."/>
            <person name="Buyck B."/>
            <person name="Bense V."/>
            <person name="Catcheside P."/>
            <person name="Chovatia M."/>
            <person name="Cooper J."/>
            <person name="Damon W."/>
            <person name="Desjardin D."/>
            <person name="Finy P."/>
            <person name="Geml J."/>
            <person name="Haridas S."/>
            <person name="Hughes K."/>
            <person name="Justo A."/>
            <person name="Karasinski D."/>
            <person name="Kautmanova I."/>
            <person name="Kiss B."/>
            <person name="Kocsube S."/>
            <person name="Kotiranta H."/>
            <person name="LaButti K.M."/>
            <person name="Lechner B.E."/>
            <person name="Liimatainen K."/>
            <person name="Lipzen A."/>
            <person name="Lukacs Z."/>
            <person name="Mihaltcheva S."/>
            <person name="Morgado L.N."/>
            <person name="Niskanen T."/>
            <person name="Noordeloos M.E."/>
            <person name="Ohm R.A."/>
            <person name="Ortiz-Santana B."/>
            <person name="Ovrebo C."/>
            <person name="Racz N."/>
            <person name="Riley R."/>
            <person name="Savchenko A."/>
            <person name="Shiryaev A."/>
            <person name="Soop K."/>
            <person name="Spirin V."/>
            <person name="Szebenyi C."/>
            <person name="Tomsovsky M."/>
            <person name="Tulloss R.E."/>
            <person name="Uehling J."/>
            <person name="Grigoriev I.V."/>
            <person name="Vagvolgyi C."/>
            <person name="Papp T."/>
            <person name="Martin F.M."/>
            <person name="Miettinen O."/>
            <person name="Hibbett D.S."/>
            <person name="Nagy L.G."/>
        </authorList>
    </citation>
    <scope>NUCLEOTIDE SEQUENCE [LARGE SCALE GENOMIC DNA]</scope>
    <source>
        <strain evidence="2 3">CBS 962.96</strain>
    </source>
</reference>
<gene>
    <name evidence="2" type="ORF">K435DRAFT_793093</name>
</gene>
<evidence type="ECO:0000313" key="2">
    <source>
        <dbReference type="EMBL" id="THV01771.1"/>
    </source>
</evidence>
<protein>
    <submittedName>
        <fullName evidence="2">Uncharacterized protein</fullName>
    </submittedName>
</protein>
<accession>A0A4S8MGV2</accession>
<dbReference type="Proteomes" id="UP000297245">
    <property type="component" value="Unassembled WGS sequence"/>
</dbReference>
<organism evidence="2 3">
    <name type="scientific">Dendrothele bispora (strain CBS 962.96)</name>
    <dbReference type="NCBI Taxonomy" id="1314807"/>
    <lineage>
        <taxon>Eukaryota</taxon>
        <taxon>Fungi</taxon>
        <taxon>Dikarya</taxon>
        <taxon>Basidiomycota</taxon>
        <taxon>Agaricomycotina</taxon>
        <taxon>Agaricomycetes</taxon>
        <taxon>Agaricomycetidae</taxon>
        <taxon>Agaricales</taxon>
        <taxon>Agaricales incertae sedis</taxon>
        <taxon>Dendrothele</taxon>
    </lineage>
</organism>
<dbReference type="AlphaFoldDB" id="A0A4S8MGV2"/>
<feature type="region of interest" description="Disordered" evidence="1">
    <location>
        <begin position="72"/>
        <end position="152"/>
    </location>
</feature>
<evidence type="ECO:0000313" key="3">
    <source>
        <dbReference type="Proteomes" id="UP000297245"/>
    </source>
</evidence>
<keyword evidence="3" id="KW-1185">Reference proteome</keyword>
<name>A0A4S8MGV2_DENBC</name>
<feature type="compositionally biased region" description="Basic and acidic residues" evidence="1">
    <location>
        <begin position="104"/>
        <end position="119"/>
    </location>
</feature>
<proteinExistence type="predicted"/>
<feature type="compositionally biased region" description="Basic residues" evidence="1">
    <location>
        <begin position="135"/>
        <end position="152"/>
    </location>
</feature>
<evidence type="ECO:0000256" key="1">
    <source>
        <dbReference type="SAM" id="MobiDB-lite"/>
    </source>
</evidence>
<dbReference type="EMBL" id="ML179085">
    <property type="protein sequence ID" value="THV01771.1"/>
    <property type="molecule type" value="Genomic_DNA"/>
</dbReference>